<proteinExistence type="predicted"/>
<reference evidence="1" key="1">
    <citation type="submission" date="2022-08" db="EMBL/GenBank/DDBJ databases">
        <title>Genome Sequence of Fusarium decemcellulare.</title>
        <authorList>
            <person name="Buettner E."/>
        </authorList>
    </citation>
    <scope>NUCLEOTIDE SEQUENCE</scope>
    <source>
        <strain evidence="1">Babe19</strain>
    </source>
</reference>
<protein>
    <submittedName>
        <fullName evidence="1">Uncharacterized protein</fullName>
    </submittedName>
</protein>
<evidence type="ECO:0000313" key="1">
    <source>
        <dbReference type="EMBL" id="KAJ3519969.1"/>
    </source>
</evidence>
<sequence>MVNSTRRAENWVPDAATSTSAPPATRAPPSPTYLAQRVQVHTASSRDDAVHQFVGTGRFPHQSLKIGGLEAGIGRLGGWSWVLCRTAEQLSLSARLAPLRLEGVISNNINIPFGQDTAILIQHSRHLAIHRVTRRSLFPAEALGRLNEARVFLNELAMPLQTNLENYAKAADILDNFASLVFFHPVVLQLDIGWSTFSSACQAFQ</sequence>
<keyword evidence="2" id="KW-1185">Reference proteome</keyword>
<dbReference type="EMBL" id="JANRMS010003020">
    <property type="protein sequence ID" value="KAJ3519969.1"/>
    <property type="molecule type" value="Genomic_DNA"/>
</dbReference>
<name>A0ACC1RKM4_9HYPO</name>
<evidence type="ECO:0000313" key="2">
    <source>
        <dbReference type="Proteomes" id="UP001148629"/>
    </source>
</evidence>
<gene>
    <name evidence="1" type="ORF">NM208_g13913</name>
</gene>
<accession>A0ACC1RKM4</accession>
<dbReference type="Proteomes" id="UP001148629">
    <property type="component" value="Unassembled WGS sequence"/>
</dbReference>
<organism evidence="1 2">
    <name type="scientific">Fusarium decemcellulare</name>
    <dbReference type="NCBI Taxonomy" id="57161"/>
    <lineage>
        <taxon>Eukaryota</taxon>
        <taxon>Fungi</taxon>
        <taxon>Dikarya</taxon>
        <taxon>Ascomycota</taxon>
        <taxon>Pezizomycotina</taxon>
        <taxon>Sordariomycetes</taxon>
        <taxon>Hypocreomycetidae</taxon>
        <taxon>Hypocreales</taxon>
        <taxon>Nectriaceae</taxon>
        <taxon>Fusarium</taxon>
        <taxon>Fusarium decemcellulare species complex</taxon>
    </lineage>
</organism>
<comment type="caution">
    <text evidence="1">The sequence shown here is derived from an EMBL/GenBank/DDBJ whole genome shotgun (WGS) entry which is preliminary data.</text>
</comment>